<dbReference type="EMBL" id="SMOL01000782">
    <property type="protein sequence ID" value="KAB2594621.1"/>
    <property type="molecule type" value="Genomic_DNA"/>
</dbReference>
<accession>A0A5N5EX93</accession>
<name>A0A5N5EX93_9ROSA</name>
<protein>
    <submittedName>
        <fullName evidence="2">Uncharacterized protein</fullName>
    </submittedName>
</protein>
<dbReference type="AlphaFoldDB" id="A0A5N5EX93"/>
<reference evidence="2 3" key="1">
    <citation type="submission" date="2019-09" db="EMBL/GenBank/DDBJ databases">
        <authorList>
            <person name="Ou C."/>
        </authorList>
    </citation>
    <scope>NUCLEOTIDE SEQUENCE [LARGE SCALE GENOMIC DNA]</scope>
    <source>
        <strain evidence="2">S2</strain>
        <tissue evidence="2">Leaf</tissue>
    </source>
</reference>
<reference evidence="2 3" key="2">
    <citation type="submission" date="2019-11" db="EMBL/GenBank/DDBJ databases">
        <title>A de novo genome assembly of a pear dwarfing rootstock.</title>
        <authorList>
            <person name="Wang F."/>
            <person name="Wang J."/>
            <person name="Li S."/>
            <person name="Zhang Y."/>
            <person name="Fang M."/>
            <person name="Ma L."/>
            <person name="Zhao Y."/>
            <person name="Jiang S."/>
        </authorList>
    </citation>
    <scope>NUCLEOTIDE SEQUENCE [LARGE SCALE GENOMIC DNA]</scope>
    <source>
        <strain evidence="2">S2</strain>
        <tissue evidence="2">Leaf</tissue>
    </source>
</reference>
<evidence type="ECO:0000313" key="3">
    <source>
        <dbReference type="Proteomes" id="UP000327157"/>
    </source>
</evidence>
<comment type="caution">
    <text evidence="2">The sequence shown here is derived from an EMBL/GenBank/DDBJ whole genome shotgun (WGS) entry which is preliminary data.</text>
</comment>
<organism evidence="2 3">
    <name type="scientific">Pyrus ussuriensis x Pyrus communis</name>
    <dbReference type="NCBI Taxonomy" id="2448454"/>
    <lineage>
        <taxon>Eukaryota</taxon>
        <taxon>Viridiplantae</taxon>
        <taxon>Streptophyta</taxon>
        <taxon>Embryophyta</taxon>
        <taxon>Tracheophyta</taxon>
        <taxon>Spermatophyta</taxon>
        <taxon>Magnoliopsida</taxon>
        <taxon>eudicotyledons</taxon>
        <taxon>Gunneridae</taxon>
        <taxon>Pentapetalae</taxon>
        <taxon>rosids</taxon>
        <taxon>fabids</taxon>
        <taxon>Rosales</taxon>
        <taxon>Rosaceae</taxon>
        <taxon>Amygdaloideae</taxon>
        <taxon>Maleae</taxon>
        <taxon>Pyrus</taxon>
    </lineage>
</organism>
<feature type="compositionally biased region" description="Basic and acidic residues" evidence="1">
    <location>
        <begin position="57"/>
        <end position="80"/>
    </location>
</feature>
<keyword evidence="3" id="KW-1185">Reference proteome</keyword>
<feature type="region of interest" description="Disordered" evidence="1">
    <location>
        <begin position="34"/>
        <end position="97"/>
    </location>
</feature>
<proteinExistence type="predicted"/>
<gene>
    <name evidence="2" type="ORF">D8674_036801</name>
</gene>
<evidence type="ECO:0000313" key="2">
    <source>
        <dbReference type="EMBL" id="KAB2594621.1"/>
    </source>
</evidence>
<evidence type="ECO:0000256" key="1">
    <source>
        <dbReference type="SAM" id="MobiDB-lite"/>
    </source>
</evidence>
<sequence>MRYRDVEGVIPSFQVSRNSQGQRVMVVSGSLSSSYGRVCGAQGRERCRDKAKRKEKRERDKSVVRFSRKDTRKERRKERASGPGDQIVRVGPTWYTN</sequence>
<dbReference type="Proteomes" id="UP000327157">
    <property type="component" value="Unassembled WGS sequence"/>
</dbReference>